<dbReference type="InterPro" id="IPR011047">
    <property type="entry name" value="Quinoprotein_ADH-like_sf"/>
</dbReference>
<dbReference type="SUPFAM" id="SSF50998">
    <property type="entry name" value="Quinoprotein alcohol dehydrogenase-like"/>
    <property type="match status" value="1"/>
</dbReference>
<evidence type="ECO:0000259" key="4">
    <source>
        <dbReference type="PROSITE" id="PS50309"/>
    </source>
</evidence>
<dbReference type="Proteomes" id="UP000827092">
    <property type="component" value="Unassembled WGS sequence"/>
</dbReference>
<dbReference type="GO" id="GO:0035556">
    <property type="term" value="P:intracellular signal transduction"/>
    <property type="evidence" value="ECO:0007669"/>
    <property type="project" value="InterPro"/>
</dbReference>
<evidence type="ECO:0000313" key="6">
    <source>
        <dbReference type="Proteomes" id="UP000827092"/>
    </source>
</evidence>
<dbReference type="PANTHER" id="PTHR13720:SF55">
    <property type="entry name" value="ECHINODERM MICROTUBULE-ASSOCIATED PROTEIN-LIKE CG42247"/>
    <property type="match status" value="1"/>
</dbReference>
<dbReference type="GO" id="GO:0072686">
    <property type="term" value="C:mitotic spindle"/>
    <property type="evidence" value="ECO:0007669"/>
    <property type="project" value="TreeGrafter"/>
</dbReference>
<keyword evidence="1" id="KW-0853">WD repeat</keyword>
<dbReference type="InterPro" id="IPR036572">
    <property type="entry name" value="Doublecortin_dom_sf"/>
</dbReference>
<dbReference type="InterPro" id="IPR055442">
    <property type="entry name" value="Beta-prop_EML-like_2nd"/>
</dbReference>
<dbReference type="Gene3D" id="3.10.20.230">
    <property type="entry name" value="Doublecortin domain"/>
    <property type="match status" value="1"/>
</dbReference>
<dbReference type="InterPro" id="IPR001680">
    <property type="entry name" value="WD40_rpt"/>
</dbReference>
<dbReference type="Pfam" id="PF03607">
    <property type="entry name" value="DCX"/>
    <property type="match status" value="1"/>
</dbReference>
<protein>
    <recommendedName>
        <fullName evidence="4">Doublecortin domain-containing protein</fullName>
    </recommendedName>
</protein>
<dbReference type="SUPFAM" id="SSF89837">
    <property type="entry name" value="Doublecortin (DC)"/>
    <property type="match status" value="1"/>
</dbReference>
<dbReference type="Pfam" id="PF23414">
    <property type="entry name" value="Beta-prop_EML_2"/>
    <property type="match status" value="1"/>
</dbReference>
<proteinExistence type="predicted"/>
<dbReference type="Gene3D" id="2.130.10.10">
    <property type="entry name" value="YVTN repeat-like/Quinoprotein amine dehydrogenase"/>
    <property type="match status" value="2"/>
</dbReference>
<evidence type="ECO:0000256" key="3">
    <source>
        <dbReference type="SAM" id="MobiDB-lite"/>
    </source>
</evidence>
<feature type="domain" description="Doublecortin" evidence="4">
    <location>
        <begin position="15"/>
        <end position="96"/>
    </location>
</feature>
<dbReference type="PANTHER" id="PTHR13720">
    <property type="entry name" value="WD-40 REPEAT PROTEIN"/>
    <property type="match status" value="1"/>
</dbReference>
<evidence type="ECO:0000313" key="5">
    <source>
        <dbReference type="EMBL" id="KAG8186282.1"/>
    </source>
</evidence>
<feature type="compositionally biased region" description="Basic and acidic residues" evidence="3">
    <location>
        <begin position="184"/>
        <end position="199"/>
    </location>
</feature>
<dbReference type="InterPro" id="IPR015943">
    <property type="entry name" value="WD40/YVTN_repeat-like_dom_sf"/>
</dbReference>
<dbReference type="Pfam" id="PF23409">
    <property type="entry name" value="Beta-prop_EML"/>
    <property type="match status" value="1"/>
</dbReference>
<dbReference type="SMART" id="SM00320">
    <property type="entry name" value="WD40"/>
    <property type="match status" value="7"/>
</dbReference>
<dbReference type="InterPro" id="IPR050630">
    <property type="entry name" value="WD_repeat_EMAP"/>
</dbReference>
<gene>
    <name evidence="5" type="ORF">JTE90_004626</name>
</gene>
<dbReference type="GO" id="GO:0000226">
    <property type="term" value="P:microtubule cytoskeleton organization"/>
    <property type="evidence" value="ECO:0007669"/>
    <property type="project" value="TreeGrafter"/>
</dbReference>
<accession>A0AAV6UPR8</accession>
<feature type="region of interest" description="Disordered" evidence="3">
    <location>
        <begin position="174"/>
        <end position="199"/>
    </location>
</feature>
<dbReference type="AlphaFoldDB" id="A0AAV6UPR8"/>
<name>A0AAV6UPR8_9ARAC</name>
<keyword evidence="6" id="KW-1185">Reference proteome</keyword>
<evidence type="ECO:0000256" key="1">
    <source>
        <dbReference type="ARBA" id="ARBA00022574"/>
    </source>
</evidence>
<reference evidence="5 6" key="1">
    <citation type="journal article" date="2022" name="Nat. Ecol. Evol.">
        <title>A masculinizing supergene underlies an exaggerated male reproductive morph in a spider.</title>
        <authorList>
            <person name="Hendrickx F."/>
            <person name="De Corte Z."/>
            <person name="Sonet G."/>
            <person name="Van Belleghem S.M."/>
            <person name="Kostlbacher S."/>
            <person name="Vangestel C."/>
        </authorList>
    </citation>
    <scope>NUCLEOTIDE SEQUENCE [LARGE SCALE GENOMIC DNA]</scope>
    <source>
        <strain evidence="5">W744_W776</strain>
    </source>
</reference>
<dbReference type="GO" id="GO:0008017">
    <property type="term" value="F:microtubule binding"/>
    <property type="evidence" value="ECO:0007669"/>
    <property type="project" value="TreeGrafter"/>
</dbReference>
<comment type="caution">
    <text evidence="5">The sequence shown here is derived from an EMBL/GenBank/DDBJ whole genome shotgun (WGS) entry which is preliminary data.</text>
</comment>
<organism evidence="5 6">
    <name type="scientific">Oedothorax gibbosus</name>
    <dbReference type="NCBI Taxonomy" id="931172"/>
    <lineage>
        <taxon>Eukaryota</taxon>
        <taxon>Metazoa</taxon>
        <taxon>Ecdysozoa</taxon>
        <taxon>Arthropoda</taxon>
        <taxon>Chelicerata</taxon>
        <taxon>Arachnida</taxon>
        <taxon>Araneae</taxon>
        <taxon>Araneomorphae</taxon>
        <taxon>Entelegynae</taxon>
        <taxon>Araneoidea</taxon>
        <taxon>Linyphiidae</taxon>
        <taxon>Erigoninae</taxon>
        <taxon>Oedothorax</taxon>
    </lineage>
</organism>
<dbReference type="PROSITE" id="PS50309">
    <property type="entry name" value="DC"/>
    <property type="match status" value="1"/>
</dbReference>
<sequence length="784" mass="87461">MATSRRRLRHQEKARRCTFFRNGDYFDSGVKVVFRGNKPFSTMPHLLDYLSLKARMPAKKLFNLETGRAVHSLDQFENGQSYVISSEGKFERLPYGSVPRIQTSHVADALPAKPEDLQIYKPSEDPVYGKEKKKKVKRKEVQPLVRSISQLKNEFKDVDTFFLDEPPKKTLPVAKSKSAYSMKKSKETKSAVSKRNDSPHRAAPLRVQWIHGYDGGNLLVLNSGELLYAVGAAIIIYKKAGDTQRHYLNHTEDICSIAAHPSGKMVASGQVSSEQQEASVHIWLVDSLQTVVIVDRLSGNPVSVAFSAHDFVLLSVEVGAKEDCISFWDWESDTLLGRVQLRSERLTGGAFHPQEADLAVTFGVHHMAFWRRKKDGFLTRTDALAPGHSGRTILSWAFVGETGLAMGDSSGYVTLWTILPGDAFKITKEVRAHQGEVRSLLSMRGGTLISGGGDQLKAWDTHQKLQHLETTVLDEGGEIKSLCLQGPGDATLYVGTTDAILEGSMQNSFEILIPAIEAYISDIAIDFEGQSFVTVDRLRNISRWSAHHLMWRNKTQMDCSCIGFHTDGRAVTAGGDNGKLLVLHAEGGALVATIFVSDAALRALAYNSDGSVLAIGCEDGNVYICSSKNHGYLYKMHTVLKNEWPIMQVDWSKDGECLQSCYRKSDFCEVALWKVADSKRVSSALSENMDWPQHTCTLSHNIIGIWKRIKGVFYLSCHRIKSKLATGSQDGYIRIFPYPFKQTDQVDYYEMKQSPQPVNVVRFLNTKCLVSSSGTSIFVWNVRK</sequence>
<dbReference type="SMART" id="SM00537">
    <property type="entry name" value="DCX"/>
    <property type="match status" value="1"/>
</dbReference>
<dbReference type="InterPro" id="IPR003533">
    <property type="entry name" value="Doublecortin_dom"/>
</dbReference>
<dbReference type="CDD" id="cd01617">
    <property type="entry name" value="DCX"/>
    <property type="match status" value="1"/>
</dbReference>
<evidence type="ECO:0000256" key="2">
    <source>
        <dbReference type="ARBA" id="ARBA00022737"/>
    </source>
</evidence>
<dbReference type="InterPro" id="IPR055439">
    <property type="entry name" value="Beta-prop_EML_1st"/>
</dbReference>
<keyword evidence="2" id="KW-0677">Repeat</keyword>
<dbReference type="EMBL" id="JAFNEN010000307">
    <property type="protein sequence ID" value="KAG8186282.1"/>
    <property type="molecule type" value="Genomic_DNA"/>
</dbReference>